<feature type="compositionally biased region" description="Basic and acidic residues" evidence="1">
    <location>
        <begin position="301"/>
        <end position="313"/>
    </location>
</feature>
<sequence length="553" mass="57643">MAERGIRTQDSAGIRRLGAAGRDVVAAREQIASILRNRIGPEAAALFAAPTPDDGGHVWRAVDGTPLKPLGALPPAEAARLRERHREIAGRVEALAQRIAGEGDAGRIAGHMMRLALVTPDGFEALHAAGDQPVLVNWGHAAEGQAVPVLEPAAGKAMAAPAGTGTAAADVAPLPEADTAADDETDSPGRRPARTGGFGWLAWALPGLLLVALGALIWLLMQPVEPVLVQRDRPAPPPVDPVPAARDRLAAIEAELARVEAMRDEVIGLCEPLPQERTQLPPPEPEPQSGPDPDVAVVEPPKPEPEPEPEPRPEPPVAEAEPQPAPRPRVELPPEVPPAAELPPRVAQLPETTRPAPTLCEPGWTPSQRPEVMVVIDGSGSMQDSFAGAPSRIEAAKDSIGDVVTSLHKDIKTGLVSFTDCGETSTPQKYGYSQRPELLSRVRGVSPSRGTSLANSIRRAGNAAKSVGPATVVVVSDGEDTCGGDPCAAARALKAQKPMLKINVIDLSGGRSAVLQCVAGATGGRVFTPRNAAQMTEEMQEATGQPDASACNP</sequence>
<dbReference type="InterPro" id="IPR002035">
    <property type="entry name" value="VWF_A"/>
</dbReference>
<reference evidence="4 5" key="1">
    <citation type="submission" date="2017-11" db="EMBL/GenBank/DDBJ databases">
        <title>Draft genome sequence of Rhizobiales bacterium SY3-13.</title>
        <authorList>
            <person name="Sun C."/>
        </authorList>
    </citation>
    <scope>NUCLEOTIDE SEQUENCE [LARGE SCALE GENOMIC DNA]</scope>
    <source>
        <strain evidence="4 5">SY3-13</strain>
    </source>
</reference>
<name>A0A2M9FWA3_9PROT</name>
<keyword evidence="2" id="KW-0812">Transmembrane</keyword>
<feature type="transmembrane region" description="Helical" evidence="2">
    <location>
        <begin position="200"/>
        <end position="221"/>
    </location>
</feature>
<dbReference type="Proteomes" id="UP000229498">
    <property type="component" value="Unassembled WGS sequence"/>
</dbReference>
<protein>
    <recommendedName>
        <fullName evidence="3">VWFA domain-containing protein</fullName>
    </recommendedName>
</protein>
<feature type="region of interest" description="Disordered" evidence="1">
    <location>
        <begin position="274"/>
        <end position="367"/>
    </location>
</feature>
<dbReference type="OrthoDB" id="9783818at2"/>
<dbReference type="PROSITE" id="PS50234">
    <property type="entry name" value="VWFA"/>
    <property type="match status" value="1"/>
</dbReference>
<accession>A0A2M9FWA3</accession>
<dbReference type="Pfam" id="PF13519">
    <property type="entry name" value="VWA_2"/>
    <property type="match status" value="1"/>
</dbReference>
<dbReference type="Gene3D" id="3.40.50.410">
    <property type="entry name" value="von Willebrand factor, type A domain"/>
    <property type="match status" value="1"/>
</dbReference>
<keyword evidence="2" id="KW-1133">Transmembrane helix</keyword>
<dbReference type="EMBL" id="PHIG01000056">
    <property type="protein sequence ID" value="PJK27723.1"/>
    <property type="molecule type" value="Genomic_DNA"/>
</dbReference>
<comment type="caution">
    <text evidence="4">The sequence shown here is derived from an EMBL/GenBank/DDBJ whole genome shotgun (WGS) entry which is preliminary data.</text>
</comment>
<dbReference type="PANTHER" id="PTHR37947">
    <property type="entry name" value="BLL2462 PROTEIN"/>
    <property type="match status" value="1"/>
</dbReference>
<dbReference type="AlphaFoldDB" id="A0A2M9FWA3"/>
<evidence type="ECO:0000256" key="2">
    <source>
        <dbReference type="SAM" id="Phobius"/>
    </source>
</evidence>
<dbReference type="SUPFAM" id="SSF53300">
    <property type="entry name" value="vWA-like"/>
    <property type="match status" value="1"/>
</dbReference>
<evidence type="ECO:0000256" key="1">
    <source>
        <dbReference type="SAM" id="MobiDB-lite"/>
    </source>
</evidence>
<proteinExistence type="predicted"/>
<evidence type="ECO:0000259" key="3">
    <source>
        <dbReference type="PROSITE" id="PS50234"/>
    </source>
</evidence>
<organism evidence="4 5">
    <name type="scientific">Minwuia thermotolerans</name>
    <dbReference type="NCBI Taxonomy" id="2056226"/>
    <lineage>
        <taxon>Bacteria</taxon>
        <taxon>Pseudomonadati</taxon>
        <taxon>Pseudomonadota</taxon>
        <taxon>Alphaproteobacteria</taxon>
        <taxon>Minwuiales</taxon>
        <taxon>Minwuiaceae</taxon>
        <taxon>Minwuia</taxon>
    </lineage>
</organism>
<dbReference type="SMART" id="SM00327">
    <property type="entry name" value="VWA"/>
    <property type="match status" value="1"/>
</dbReference>
<keyword evidence="5" id="KW-1185">Reference proteome</keyword>
<feature type="domain" description="VWFA" evidence="3">
    <location>
        <begin position="371"/>
        <end position="543"/>
    </location>
</feature>
<evidence type="ECO:0000313" key="5">
    <source>
        <dbReference type="Proteomes" id="UP000229498"/>
    </source>
</evidence>
<keyword evidence="2" id="KW-0472">Membrane</keyword>
<gene>
    <name evidence="4" type="ORF">CVT23_20755</name>
</gene>
<dbReference type="PANTHER" id="PTHR37947:SF1">
    <property type="entry name" value="BLL2462 PROTEIN"/>
    <property type="match status" value="1"/>
</dbReference>
<feature type="compositionally biased region" description="Pro residues" evidence="1">
    <location>
        <begin position="280"/>
        <end position="290"/>
    </location>
</feature>
<dbReference type="InterPro" id="IPR036465">
    <property type="entry name" value="vWFA_dom_sf"/>
</dbReference>
<dbReference type="RefSeq" id="WP_109795864.1">
    <property type="nucleotide sequence ID" value="NZ_PHIG01000056.1"/>
</dbReference>
<evidence type="ECO:0000313" key="4">
    <source>
        <dbReference type="EMBL" id="PJK27723.1"/>
    </source>
</evidence>